<evidence type="ECO:0000313" key="3">
    <source>
        <dbReference type="Proteomes" id="UP001211907"/>
    </source>
</evidence>
<keyword evidence="1" id="KW-0812">Transmembrane</keyword>
<feature type="transmembrane region" description="Helical" evidence="1">
    <location>
        <begin position="21"/>
        <end position="41"/>
    </location>
</feature>
<dbReference type="AlphaFoldDB" id="A0AAD5X5S2"/>
<keyword evidence="3" id="KW-1185">Reference proteome</keyword>
<evidence type="ECO:0000313" key="2">
    <source>
        <dbReference type="EMBL" id="KAJ3080340.1"/>
    </source>
</evidence>
<comment type="caution">
    <text evidence="2">The sequence shown here is derived from an EMBL/GenBank/DDBJ whole genome shotgun (WGS) entry which is preliminary data.</text>
</comment>
<organism evidence="2 3">
    <name type="scientific">Physocladia obscura</name>
    <dbReference type="NCBI Taxonomy" id="109957"/>
    <lineage>
        <taxon>Eukaryota</taxon>
        <taxon>Fungi</taxon>
        <taxon>Fungi incertae sedis</taxon>
        <taxon>Chytridiomycota</taxon>
        <taxon>Chytridiomycota incertae sedis</taxon>
        <taxon>Chytridiomycetes</taxon>
        <taxon>Chytridiales</taxon>
        <taxon>Chytriomycetaceae</taxon>
        <taxon>Physocladia</taxon>
    </lineage>
</organism>
<keyword evidence="1" id="KW-0472">Membrane</keyword>
<evidence type="ECO:0000256" key="1">
    <source>
        <dbReference type="SAM" id="Phobius"/>
    </source>
</evidence>
<protein>
    <submittedName>
        <fullName evidence="2">Uncharacterized protein</fullName>
    </submittedName>
</protein>
<accession>A0AAD5X5S2</accession>
<dbReference type="Proteomes" id="UP001211907">
    <property type="component" value="Unassembled WGS sequence"/>
</dbReference>
<proteinExistence type="predicted"/>
<dbReference type="EMBL" id="JADGJH010005504">
    <property type="protein sequence ID" value="KAJ3080340.1"/>
    <property type="molecule type" value="Genomic_DNA"/>
</dbReference>
<feature type="transmembrane region" description="Helical" evidence="1">
    <location>
        <begin position="47"/>
        <end position="70"/>
    </location>
</feature>
<keyword evidence="1" id="KW-1133">Transmembrane helix</keyword>
<feature type="non-terminal residue" evidence="2">
    <location>
        <position position="125"/>
    </location>
</feature>
<gene>
    <name evidence="2" type="ORF">HK100_010174</name>
</gene>
<reference evidence="2" key="1">
    <citation type="submission" date="2020-05" db="EMBL/GenBank/DDBJ databases">
        <title>Phylogenomic resolution of chytrid fungi.</title>
        <authorList>
            <person name="Stajich J.E."/>
            <person name="Amses K."/>
            <person name="Simmons R."/>
            <person name="Seto K."/>
            <person name="Myers J."/>
            <person name="Bonds A."/>
            <person name="Quandt C.A."/>
            <person name="Barry K."/>
            <person name="Liu P."/>
            <person name="Grigoriev I."/>
            <person name="Longcore J.E."/>
            <person name="James T.Y."/>
        </authorList>
    </citation>
    <scope>NUCLEOTIDE SEQUENCE</scope>
    <source>
        <strain evidence="2">JEL0513</strain>
    </source>
</reference>
<name>A0AAD5X5S2_9FUNG</name>
<sequence>MMTLEIPMSKEACLIVNNVQLFEWHFAFITFDFFILYKSYITTESSFVFLTCAATVLAYRCVWAVVDLIFTKAAWTRDDQFCGFYADIFSSVNYDVADLACDFVATAGAVAMFLKEEPGILRHRD</sequence>